<comment type="caution">
    <text evidence="9">The sequence shown here is derived from an EMBL/GenBank/DDBJ whole genome shotgun (WGS) entry which is preliminary data.</text>
</comment>
<evidence type="ECO:0000313" key="9">
    <source>
        <dbReference type="EMBL" id="KLO36852.1"/>
    </source>
</evidence>
<dbReference type="InterPro" id="IPR011032">
    <property type="entry name" value="GroES-like_sf"/>
</dbReference>
<proteinExistence type="predicted"/>
<dbReference type="GO" id="GO:0005737">
    <property type="term" value="C:cytoplasm"/>
    <property type="evidence" value="ECO:0007669"/>
    <property type="project" value="TreeGrafter"/>
</dbReference>
<keyword evidence="10" id="KW-1185">Reference proteome</keyword>
<dbReference type="Gene3D" id="3.90.180.10">
    <property type="entry name" value="Medium-chain alcohol dehydrogenases, catalytic domain"/>
    <property type="match status" value="1"/>
</dbReference>
<gene>
    <name evidence="9" type="ORF">ABH38_10635</name>
</gene>
<dbReference type="RefSeq" id="WP_047314132.1">
    <property type="nucleotide sequence ID" value="NZ_LDPQ01000004.1"/>
</dbReference>
<evidence type="ECO:0000256" key="6">
    <source>
        <dbReference type="ARBA" id="ARBA00049164"/>
    </source>
</evidence>
<dbReference type="OrthoDB" id="3567264at2"/>
<evidence type="ECO:0000256" key="1">
    <source>
        <dbReference type="ARBA" id="ARBA00001947"/>
    </source>
</evidence>
<sequence>MATHKTVQMQSAGVPLRLVDVETLSPGRDEVRLAVSACGICGTDRAFVSGGFPDMLWPLTLGPEIGRIIAELGEGIDDFAVGERVAVGWFGGHCNHCRKGIFIHCANMKVPSWHYPGGYLRLGHFGVQFARAMGFETMHFAVVSGVRAWIEELPLSQAADGYAAMEQGRARYRTVLTM</sequence>
<keyword evidence="3" id="KW-0479">Metal-binding</keyword>
<evidence type="ECO:0000256" key="5">
    <source>
        <dbReference type="ARBA" id="ARBA00023002"/>
    </source>
</evidence>
<dbReference type="GO" id="GO:0046872">
    <property type="term" value="F:metal ion binding"/>
    <property type="evidence" value="ECO:0007669"/>
    <property type="project" value="UniProtKB-KW"/>
</dbReference>
<evidence type="ECO:0000256" key="7">
    <source>
        <dbReference type="ARBA" id="ARBA00049243"/>
    </source>
</evidence>
<evidence type="ECO:0000256" key="4">
    <source>
        <dbReference type="ARBA" id="ARBA00022833"/>
    </source>
</evidence>
<dbReference type="InterPro" id="IPR013154">
    <property type="entry name" value="ADH-like_N"/>
</dbReference>
<evidence type="ECO:0000256" key="3">
    <source>
        <dbReference type="ARBA" id="ARBA00022723"/>
    </source>
</evidence>
<feature type="domain" description="Alcohol dehydrogenase-like N-terminal" evidence="8">
    <location>
        <begin position="28"/>
        <end position="119"/>
    </location>
</feature>
<keyword evidence="4" id="KW-0862">Zinc</keyword>
<keyword evidence="5" id="KW-0560">Oxidoreductase</keyword>
<dbReference type="SUPFAM" id="SSF50129">
    <property type="entry name" value="GroES-like"/>
    <property type="match status" value="1"/>
</dbReference>
<dbReference type="Pfam" id="PF08240">
    <property type="entry name" value="ADH_N"/>
    <property type="match status" value="1"/>
</dbReference>
<comment type="catalytic activity">
    <reaction evidence="7">
        <text>a primary alcohol + NAD(+) = an aldehyde + NADH + H(+)</text>
        <dbReference type="Rhea" id="RHEA:10736"/>
        <dbReference type="ChEBI" id="CHEBI:15378"/>
        <dbReference type="ChEBI" id="CHEBI:15734"/>
        <dbReference type="ChEBI" id="CHEBI:17478"/>
        <dbReference type="ChEBI" id="CHEBI:57540"/>
        <dbReference type="ChEBI" id="CHEBI:57945"/>
        <dbReference type="EC" id="1.1.1.1"/>
    </reaction>
</comment>
<dbReference type="EMBL" id="LDPR01000007">
    <property type="protein sequence ID" value="KLO36852.1"/>
    <property type="molecule type" value="Genomic_DNA"/>
</dbReference>
<name>A0A0I9YRH8_9MYCO</name>
<dbReference type="PANTHER" id="PTHR42940:SF8">
    <property type="entry name" value="VACUOLAR PROTEIN SORTING-ASSOCIATED PROTEIN 11"/>
    <property type="match status" value="1"/>
</dbReference>
<dbReference type="EC" id="1.1.1.1" evidence="2"/>
<dbReference type="STRING" id="1202450.B586_11510"/>
<dbReference type="PANTHER" id="PTHR42940">
    <property type="entry name" value="ALCOHOL DEHYDROGENASE 1-RELATED"/>
    <property type="match status" value="1"/>
</dbReference>
<comment type="cofactor">
    <cofactor evidence="1">
        <name>Zn(2+)</name>
        <dbReference type="ChEBI" id="CHEBI:29105"/>
    </cofactor>
</comment>
<comment type="catalytic activity">
    <reaction evidence="6">
        <text>a secondary alcohol + NAD(+) = a ketone + NADH + H(+)</text>
        <dbReference type="Rhea" id="RHEA:10740"/>
        <dbReference type="ChEBI" id="CHEBI:15378"/>
        <dbReference type="ChEBI" id="CHEBI:17087"/>
        <dbReference type="ChEBI" id="CHEBI:35681"/>
        <dbReference type="ChEBI" id="CHEBI:57540"/>
        <dbReference type="ChEBI" id="CHEBI:57945"/>
        <dbReference type="EC" id="1.1.1.1"/>
    </reaction>
</comment>
<accession>A0A0I9YRH8</accession>
<evidence type="ECO:0000259" key="8">
    <source>
        <dbReference type="Pfam" id="PF08240"/>
    </source>
</evidence>
<dbReference type="GO" id="GO:0004022">
    <property type="term" value="F:alcohol dehydrogenase (NAD+) activity"/>
    <property type="evidence" value="ECO:0007669"/>
    <property type="project" value="UniProtKB-EC"/>
</dbReference>
<dbReference type="PATRIC" id="fig|29311.18.peg.3303"/>
<reference evidence="9 10" key="1">
    <citation type="submission" date="2015-05" db="EMBL/GenBank/DDBJ databases">
        <title>Genome sequence of Mycobacterium haemophilum.</title>
        <authorList>
            <person name="Greninger A.L."/>
            <person name="Cunningham G."/>
            <person name="Miller S."/>
        </authorList>
    </citation>
    <scope>NUCLEOTIDE SEQUENCE [LARGE SCALE GENOMIC DNA]</scope>
    <source>
        <strain evidence="10">UC1</strain>
    </source>
</reference>
<evidence type="ECO:0000313" key="10">
    <source>
        <dbReference type="Proteomes" id="UP000036334"/>
    </source>
</evidence>
<evidence type="ECO:0000256" key="2">
    <source>
        <dbReference type="ARBA" id="ARBA00013190"/>
    </source>
</evidence>
<organism evidence="9 10">
    <name type="scientific">Mycobacterium haemophilum</name>
    <dbReference type="NCBI Taxonomy" id="29311"/>
    <lineage>
        <taxon>Bacteria</taxon>
        <taxon>Bacillati</taxon>
        <taxon>Actinomycetota</taxon>
        <taxon>Actinomycetes</taxon>
        <taxon>Mycobacteriales</taxon>
        <taxon>Mycobacteriaceae</taxon>
        <taxon>Mycobacterium</taxon>
    </lineage>
</organism>
<protein>
    <recommendedName>
        <fullName evidence="2">alcohol dehydrogenase</fullName>
        <ecNumber evidence="2">1.1.1.1</ecNumber>
    </recommendedName>
</protein>
<dbReference type="Proteomes" id="UP000036334">
    <property type="component" value="Unassembled WGS sequence"/>
</dbReference>
<dbReference type="AlphaFoldDB" id="A0A0I9YRH8"/>